<keyword evidence="5" id="KW-0449">Lipoprotein</keyword>
<keyword evidence="2 7" id="KW-0732">Signal</keyword>
<dbReference type="EMBL" id="CP065321">
    <property type="protein sequence ID" value="QQR29917.1"/>
    <property type="molecule type" value="Genomic_DNA"/>
</dbReference>
<keyword evidence="4" id="KW-0564">Palmitate</keyword>
<sequence length="559" mass="62779">MNKKLKGMLAAALALLLITGTFAGCGGKENSSAEPSEQPSSSSSEVSVDSSSVTEDGGEAADLIRGNIYKSGDKILKEKKTYRVAVNKDPNSQNGFADKQCVQETNAATNVDIEWLDIPSDSWKEQVNIMIAGDNLPDAFCGAEVDIMSNLELFVPIGDYVDEIAPAVKEMLDTDTVLKTALTAPDGKIYVFPTNKDNPSNRVDNMLWMNPEWLEKANMKAPTTTDEFVEVLRYFRDNDMNGNGDPNDEIPFQARQANDYAHNLSAILGAFGVVLPSDYVYSLDGETVTFGGTEPGLFDALNWLHMLYDEKLLDNDTFTMTNDEQNAKAQNEDVLMGSLIYWIPDSMDTKYADYIVLDPLKGPKGDQLWYGGKQPTATFGYCVTTACEDPEVLIRYYDYCMKDETTIMEWQWGPEGAGLWKYTDDEGHWTQTQEFVPEGTNLTYFKRTICGSVNSPNYIWKKYADLEVADPRNAKKREAAERILPYCVTMMPKGLYDPEKTAARNLLLTDIDNYMSKFVATSVVNGLTEAQWNEHLENCKRLRTEEYVAMWQEYFDSKK</sequence>
<evidence type="ECO:0000256" key="1">
    <source>
        <dbReference type="ARBA" id="ARBA00022475"/>
    </source>
</evidence>
<proteinExistence type="predicted"/>
<evidence type="ECO:0000313" key="11">
    <source>
        <dbReference type="Proteomes" id="UP000596035"/>
    </source>
</evidence>
<dbReference type="PANTHER" id="PTHR43649">
    <property type="entry name" value="ARABINOSE-BINDING PROTEIN-RELATED"/>
    <property type="match status" value="1"/>
</dbReference>
<reference evidence="10" key="2">
    <citation type="submission" date="2017-05" db="EMBL/GenBank/DDBJ databases">
        <title>Improved OligoMM genomes.</title>
        <authorList>
            <person name="Garzetti D."/>
        </authorList>
    </citation>
    <scope>NUCLEOTIDE SEQUENCE [LARGE SCALE GENOMIC DNA]</scope>
    <source>
        <strain evidence="10">KB18</strain>
    </source>
</reference>
<dbReference type="AlphaFoldDB" id="A0A1Z2XQC7"/>
<dbReference type="Proteomes" id="UP000196710">
    <property type="component" value="Chromosome"/>
</dbReference>
<evidence type="ECO:0000256" key="3">
    <source>
        <dbReference type="ARBA" id="ARBA00023136"/>
    </source>
</evidence>
<protein>
    <submittedName>
        <fullName evidence="9">Extracellular solute-binding protein</fullName>
    </submittedName>
</protein>
<dbReference type="Pfam" id="PF01547">
    <property type="entry name" value="SBP_bac_1"/>
    <property type="match status" value="1"/>
</dbReference>
<dbReference type="KEGG" id="amur:ADH66_08190"/>
<evidence type="ECO:0000256" key="2">
    <source>
        <dbReference type="ARBA" id="ARBA00022729"/>
    </source>
</evidence>
<keyword evidence="10" id="KW-1185">Reference proteome</keyword>
<dbReference type="PANTHER" id="PTHR43649:SF33">
    <property type="entry name" value="POLYGALACTURONAN_RHAMNOGALACTURONAN-BINDING PROTEIN YTCQ"/>
    <property type="match status" value="1"/>
</dbReference>
<dbReference type="Gene3D" id="3.40.190.10">
    <property type="entry name" value="Periplasmic binding protein-like II"/>
    <property type="match status" value="2"/>
</dbReference>
<organism evidence="9 11">
    <name type="scientific">Acutalibacter muris</name>
    <dbReference type="NCBI Taxonomy" id="1796620"/>
    <lineage>
        <taxon>Bacteria</taxon>
        <taxon>Bacillati</taxon>
        <taxon>Bacillota</taxon>
        <taxon>Clostridia</taxon>
        <taxon>Eubacteriales</taxon>
        <taxon>Acutalibacteraceae</taxon>
        <taxon>Acutalibacter</taxon>
    </lineage>
</organism>
<evidence type="ECO:0000313" key="9">
    <source>
        <dbReference type="EMBL" id="QQR29917.1"/>
    </source>
</evidence>
<gene>
    <name evidence="8" type="ORF">ADH66_08190</name>
    <name evidence="9" type="ORF">I5Q82_18225</name>
</gene>
<keyword evidence="3" id="KW-0472">Membrane</keyword>
<evidence type="ECO:0000256" key="6">
    <source>
        <dbReference type="SAM" id="MobiDB-lite"/>
    </source>
</evidence>
<feature type="chain" id="PRO_5043893128" evidence="7">
    <location>
        <begin position="24"/>
        <end position="559"/>
    </location>
</feature>
<keyword evidence="1" id="KW-1003">Cell membrane</keyword>
<feature type="region of interest" description="Disordered" evidence="6">
    <location>
        <begin position="27"/>
        <end position="57"/>
    </location>
</feature>
<evidence type="ECO:0000313" key="10">
    <source>
        <dbReference type="Proteomes" id="UP000196710"/>
    </source>
</evidence>
<evidence type="ECO:0000256" key="7">
    <source>
        <dbReference type="SAM" id="SignalP"/>
    </source>
</evidence>
<feature type="signal peptide" evidence="7">
    <location>
        <begin position="1"/>
        <end position="23"/>
    </location>
</feature>
<dbReference type="Proteomes" id="UP000596035">
    <property type="component" value="Chromosome"/>
</dbReference>
<dbReference type="InterPro" id="IPR050490">
    <property type="entry name" value="Bact_solute-bd_prot1"/>
</dbReference>
<evidence type="ECO:0000256" key="5">
    <source>
        <dbReference type="ARBA" id="ARBA00023288"/>
    </source>
</evidence>
<feature type="compositionally biased region" description="Low complexity" evidence="6">
    <location>
        <begin position="32"/>
        <end position="53"/>
    </location>
</feature>
<evidence type="ECO:0000313" key="8">
    <source>
        <dbReference type="EMBL" id="ASB40640.1"/>
    </source>
</evidence>
<evidence type="ECO:0000256" key="4">
    <source>
        <dbReference type="ARBA" id="ARBA00023139"/>
    </source>
</evidence>
<dbReference type="PROSITE" id="PS51257">
    <property type="entry name" value="PROKAR_LIPOPROTEIN"/>
    <property type="match status" value="1"/>
</dbReference>
<reference evidence="9 11" key="3">
    <citation type="submission" date="2020-11" db="EMBL/GenBank/DDBJ databases">
        <title>Closed and high quality bacterial genomes of the OMM12 community.</title>
        <authorList>
            <person name="Marbouty M."/>
            <person name="Lamy-Besnier Q."/>
            <person name="Debarbieux L."/>
            <person name="Koszul R."/>
        </authorList>
    </citation>
    <scope>NUCLEOTIDE SEQUENCE [LARGE SCALE GENOMIC DNA]</scope>
    <source>
        <strain evidence="9 11">KB18</strain>
    </source>
</reference>
<dbReference type="InterPro" id="IPR006059">
    <property type="entry name" value="SBP"/>
</dbReference>
<dbReference type="SUPFAM" id="SSF53850">
    <property type="entry name" value="Periplasmic binding protein-like II"/>
    <property type="match status" value="1"/>
</dbReference>
<reference evidence="8" key="1">
    <citation type="journal article" date="2017" name="Genome Announc.">
        <title>High-Quality Whole-Genome Sequences of the Oligo-Mouse-Microbiota Bacterial Community.</title>
        <authorList>
            <person name="Garzetti D."/>
            <person name="Brugiroux S."/>
            <person name="Bunk B."/>
            <person name="Pukall R."/>
            <person name="McCoy K.D."/>
            <person name="Macpherson A.J."/>
            <person name="Stecher B."/>
        </authorList>
    </citation>
    <scope>NUCLEOTIDE SEQUENCE</scope>
    <source>
        <strain evidence="8">KB18</strain>
    </source>
</reference>
<name>A0A1Z2XQC7_9FIRM</name>
<accession>A0A1Z2XQC7</accession>
<dbReference type="RefSeq" id="WP_066533628.1">
    <property type="nucleotide sequence ID" value="NZ_CP021422.1"/>
</dbReference>
<dbReference type="EMBL" id="CP021422">
    <property type="protein sequence ID" value="ASB40640.1"/>
    <property type="molecule type" value="Genomic_DNA"/>
</dbReference>